<feature type="domain" description="FAD-binding" evidence="8">
    <location>
        <begin position="5"/>
        <end position="51"/>
    </location>
</feature>
<gene>
    <name evidence="9" type="ORF">CC86DRAFT_302063</name>
</gene>
<dbReference type="InterPro" id="IPR002938">
    <property type="entry name" value="FAD-bd"/>
</dbReference>
<evidence type="ECO:0000313" key="10">
    <source>
        <dbReference type="Proteomes" id="UP000799424"/>
    </source>
</evidence>
<name>A0A6A6ZNR3_9PLEO</name>
<dbReference type="Proteomes" id="UP000799424">
    <property type="component" value="Unassembled WGS sequence"/>
</dbReference>
<dbReference type="EMBL" id="MU006236">
    <property type="protein sequence ID" value="KAF2821897.1"/>
    <property type="molecule type" value="Genomic_DNA"/>
</dbReference>
<dbReference type="PANTHER" id="PTHR47178:SF4">
    <property type="entry name" value="FAD-DEPENDENT MONOOXYGENASE APTC"/>
    <property type="match status" value="1"/>
</dbReference>
<dbReference type="GO" id="GO:0071949">
    <property type="term" value="F:FAD binding"/>
    <property type="evidence" value="ECO:0007669"/>
    <property type="project" value="InterPro"/>
</dbReference>
<evidence type="ECO:0000313" key="9">
    <source>
        <dbReference type="EMBL" id="KAF2821897.1"/>
    </source>
</evidence>
<evidence type="ECO:0000256" key="6">
    <source>
        <dbReference type="ARBA" id="ARBA00023002"/>
    </source>
</evidence>
<comment type="similarity">
    <text evidence="3">Belongs to the paxM FAD-dependent monooxygenase family.</text>
</comment>
<dbReference type="PRINTS" id="PR00420">
    <property type="entry name" value="RNGMNOXGNASE"/>
</dbReference>
<evidence type="ECO:0000256" key="2">
    <source>
        <dbReference type="ARBA" id="ARBA00005179"/>
    </source>
</evidence>
<evidence type="ECO:0000256" key="7">
    <source>
        <dbReference type="ARBA" id="ARBA00023033"/>
    </source>
</evidence>
<feature type="domain" description="FAD-binding" evidence="8">
    <location>
        <begin position="302"/>
        <end position="342"/>
    </location>
</feature>
<dbReference type="OrthoDB" id="47494at2759"/>
<sequence>MAKQTIIIVGAGLSGLTLGRCLLKRGIPAVLYERADSPARYSYGITLHASTYAPLLKVLDVDEKDFKSRVAVDASIGGTGKISNATATSESCFRANRGKLEEWLREGFDLKWNLGLHLGPQSVERPSRTSKQWTTICLDNGQKVQSDIVIGADGPHSALRKAVLPERELTVLPYVVYNGKRRIDHAVFEEKIRPHLTDSNIVNFKYGDARVNISINEYQPAKVSMSWTYSRPSRGASDPLHKPERALSGATTVPEELYHEIDSLQGVLPEPFVSTLDTEMLRKDRILHWLMRTTLVPKEDLQSLAQDGIVLMGDAAHAQPIVGGNGANEAISDAVSLAEHIAYGQKDLTHWLDGRYSVWEGGVDAAQNNIAALHSSISERL</sequence>
<evidence type="ECO:0000256" key="5">
    <source>
        <dbReference type="ARBA" id="ARBA00022827"/>
    </source>
</evidence>
<accession>A0A6A6ZNR3</accession>
<evidence type="ECO:0000256" key="3">
    <source>
        <dbReference type="ARBA" id="ARBA00007992"/>
    </source>
</evidence>
<dbReference type="GO" id="GO:0004497">
    <property type="term" value="F:monooxygenase activity"/>
    <property type="evidence" value="ECO:0007669"/>
    <property type="project" value="UniProtKB-KW"/>
</dbReference>
<evidence type="ECO:0000256" key="1">
    <source>
        <dbReference type="ARBA" id="ARBA00001974"/>
    </source>
</evidence>
<keyword evidence="7" id="KW-0503">Monooxygenase</keyword>
<protein>
    <submittedName>
        <fullName evidence="9">FAD/NAD(P)-binding domain-containing protein</fullName>
    </submittedName>
</protein>
<reference evidence="9" key="1">
    <citation type="journal article" date="2020" name="Stud. Mycol.">
        <title>101 Dothideomycetes genomes: a test case for predicting lifestyles and emergence of pathogens.</title>
        <authorList>
            <person name="Haridas S."/>
            <person name="Albert R."/>
            <person name="Binder M."/>
            <person name="Bloem J."/>
            <person name="Labutti K."/>
            <person name="Salamov A."/>
            <person name="Andreopoulos B."/>
            <person name="Baker S."/>
            <person name="Barry K."/>
            <person name="Bills G."/>
            <person name="Bluhm B."/>
            <person name="Cannon C."/>
            <person name="Castanera R."/>
            <person name="Culley D."/>
            <person name="Daum C."/>
            <person name="Ezra D."/>
            <person name="Gonzalez J."/>
            <person name="Henrissat B."/>
            <person name="Kuo A."/>
            <person name="Liang C."/>
            <person name="Lipzen A."/>
            <person name="Lutzoni F."/>
            <person name="Magnuson J."/>
            <person name="Mondo S."/>
            <person name="Nolan M."/>
            <person name="Ohm R."/>
            <person name="Pangilinan J."/>
            <person name="Park H.-J."/>
            <person name="Ramirez L."/>
            <person name="Alfaro M."/>
            <person name="Sun H."/>
            <person name="Tritt A."/>
            <person name="Yoshinaga Y."/>
            <person name="Zwiers L.-H."/>
            <person name="Turgeon B."/>
            <person name="Goodwin S."/>
            <person name="Spatafora J."/>
            <person name="Crous P."/>
            <person name="Grigoriev I."/>
        </authorList>
    </citation>
    <scope>NUCLEOTIDE SEQUENCE</scope>
    <source>
        <strain evidence="9">CBS 113818</strain>
    </source>
</reference>
<dbReference type="SUPFAM" id="SSF51905">
    <property type="entry name" value="FAD/NAD(P)-binding domain"/>
    <property type="match status" value="1"/>
</dbReference>
<dbReference type="PANTHER" id="PTHR47178">
    <property type="entry name" value="MONOOXYGENASE, FAD-BINDING"/>
    <property type="match status" value="1"/>
</dbReference>
<evidence type="ECO:0000256" key="4">
    <source>
        <dbReference type="ARBA" id="ARBA00022630"/>
    </source>
</evidence>
<proteinExistence type="inferred from homology"/>
<organism evidence="9 10">
    <name type="scientific">Ophiobolus disseminans</name>
    <dbReference type="NCBI Taxonomy" id="1469910"/>
    <lineage>
        <taxon>Eukaryota</taxon>
        <taxon>Fungi</taxon>
        <taxon>Dikarya</taxon>
        <taxon>Ascomycota</taxon>
        <taxon>Pezizomycotina</taxon>
        <taxon>Dothideomycetes</taxon>
        <taxon>Pleosporomycetidae</taxon>
        <taxon>Pleosporales</taxon>
        <taxon>Pleosporineae</taxon>
        <taxon>Phaeosphaeriaceae</taxon>
        <taxon>Ophiobolus</taxon>
    </lineage>
</organism>
<keyword evidence="4" id="KW-0285">Flavoprotein</keyword>
<keyword evidence="5" id="KW-0274">FAD</keyword>
<dbReference type="Pfam" id="PF01494">
    <property type="entry name" value="FAD_binding_3"/>
    <property type="match status" value="2"/>
</dbReference>
<dbReference type="AlphaFoldDB" id="A0A6A6ZNR3"/>
<comment type="pathway">
    <text evidence="2">Secondary metabolite biosynthesis.</text>
</comment>
<keyword evidence="10" id="KW-1185">Reference proteome</keyword>
<comment type="cofactor">
    <cofactor evidence="1">
        <name>FAD</name>
        <dbReference type="ChEBI" id="CHEBI:57692"/>
    </cofactor>
</comment>
<dbReference type="InterPro" id="IPR036188">
    <property type="entry name" value="FAD/NAD-bd_sf"/>
</dbReference>
<dbReference type="Gene3D" id="3.50.50.60">
    <property type="entry name" value="FAD/NAD(P)-binding domain"/>
    <property type="match status" value="1"/>
</dbReference>
<evidence type="ECO:0000259" key="8">
    <source>
        <dbReference type="Pfam" id="PF01494"/>
    </source>
</evidence>
<keyword evidence="6" id="KW-0560">Oxidoreductase</keyword>